<sequence>MSAPYERAEHRPLRDPVLLMALEGWIDAGMAASTSIATLLADLDTEGVATFDADELLDHRARRPVLHLVAGVAESLSWPSIELLAAQDLAGRDVLILAGPEPDHSWRAFGRAVVELATELGVTQVVGLGAYPATVPHTRPVKLSITAGTEELAARWPYLRGTLDVPAGAQAVVERFATDAGLEALTLWAQIPHYASAWPYPAGSTALLDNIEAVTGLRLPRGDLEQDAIETGERLDSTIARNDEHTAMLHALEADADEAPSEGEIPSGDELAAELERFLRDQGGT</sequence>
<accession>A0AAE9YD89</accession>
<reference evidence="1" key="1">
    <citation type="submission" date="2023-01" db="EMBL/GenBank/DDBJ databases">
        <title>The diversity of Class Acidimicrobiia in South China Sea sediment environments and the proposal of Iamia marina sp. nov., a novel species of the genus Iamia.</title>
        <authorList>
            <person name="He Y."/>
            <person name="Tian X."/>
        </authorList>
    </citation>
    <scope>NUCLEOTIDE SEQUENCE</scope>
    <source>
        <strain evidence="1">DSM 19957</strain>
    </source>
</reference>
<evidence type="ECO:0000313" key="2">
    <source>
        <dbReference type="Proteomes" id="UP001216390"/>
    </source>
</evidence>
<dbReference type="InterPro" id="IPR019151">
    <property type="entry name" value="Proteasome_assmbl_chaperone_2"/>
</dbReference>
<gene>
    <name evidence="1" type="ORF">PO878_09330</name>
</gene>
<organism evidence="1 2">
    <name type="scientific">Iamia majanohamensis</name>
    <dbReference type="NCBI Taxonomy" id="467976"/>
    <lineage>
        <taxon>Bacteria</taxon>
        <taxon>Bacillati</taxon>
        <taxon>Actinomycetota</taxon>
        <taxon>Acidimicrobiia</taxon>
        <taxon>Acidimicrobiales</taxon>
        <taxon>Iamiaceae</taxon>
        <taxon>Iamia</taxon>
    </lineage>
</organism>
<dbReference type="AlphaFoldDB" id="A0AAE9YD89"/>
<dbReference type="PIRSF" id="PIRSF028754">
    <property type="entry name" value="UCP028754"/>
    <property type="match status" value="1"/>
</dbReference>
<dbReference type="SUPFAM" id="SSF159659">
    <property type="entry name" value="Cgl1923-like"/>
    <property type="match status" value="1"/>
</dbReference>
<dbReference type="Gene3D" id="3.40.50.10900">
    <property type="entry name" value="PAC-like subunit"/>
    <property type="match status" value="1"/>
</dbReference>
<dbReference type="InterPro" id="IPR038389">
    <property type="entry name" value="PSMG2_sf"/>
</dbReference>
<dbReference type="EMBL" id="CP116942">
    <property type="protein sequence ID" value="WCO68924.1"/>
    <property type="molecule type" value="Genomic_DNA"/>
</dbReference>
<dbReference type="InterPro" id="IPR008492">
    <property type="entry name" value="Rv2714-like"/>
</dbReference>
<dbReference type="Pfam" id="PF09754">
    <property type="entry name" value="PAC2"/>
    <property type="match status" value="1"/>
</dbReference>
<keyword evidence="2" id="KW-1185">Reference proteome</keyword>
<evidence type="ECO:0000313" key="1">
    <source>
        <dbReference type="EMBL" id="WCO68924.1"/>
    </source>
</evidence>
<dbReference type="KEGG" id="ima:PO878_09330"/>
<dbReference type="Proteomes" id="UP001216390">
    <property type="component" value="Chromosome"/>
</dbReference>
<dbReference type="RefSeq" id="WP_272738438.1">
    <property type="nucleotide sequence ID" value="NZ_CP116942.1"/>
</dbReference>
<proteinExistence type="predicted"/>
<protein>
    <submittedName>
        <fullName evidence="1">PAC2 family protein</fullName>
    </submittedName>
</protein>
<name>A0AAE9YD89_9ACTN</name>